<dbReference type="GO" id="GO:0032979">
    <property type="term" value="P:protein insertion into mitochondrial inner membrane from matrix"/>
    <property type="evidence" value="ECO:0007669"/>
    <property type="project" value="TreeGrafter"/>
</dbReference>
<keyword evidence="10" id="KW-1185">Reference proteome</keyword>
<evidence type="ECO:0000256" key="4">
    <source>
        <dbReference type="ARBA" id="ARBA00022989"/>
    </source>
</evidence>
<dbReference type="EMBL" id="MU150333">
    <property type="protein sequence ID" value="KAF9458707.1"/>
    <property type="molecule type" value="Genomic_DNA"/>
</dbReference>
<gene>
    <name evidence="9" type="ORF">BDZ94DRAFT_1270055</name>
</gene>
<proteinExistence type="inferred from homology"/>
<dbReference type="CDD" id="cd20069">
    <property type="entry name" value="5TM_Oxa1-like"/>
    <property type="match status" value="1"/>
</dbReference>
<protein>
    <submittedName>
        <fullName evidence="9">60Kd inner membrane protein-domain-containing protein</fullName>
    </submittedName>
</protein>
<evidence type="ECO:0000256" key="6">
    <source>
        <dbReference type="RuleBase" id="RU003945"/>
    </source>
</evidence>
<reference evidence="9" key="1">
    <citation type="submission" date="2020-11" db="EMBL/GenBank/DDBJ databases">
        <authorList>
            <consortium name="DOE Joint Genome Institute"/>
            <person name="Ahrendt S."/>
            <person name="Riley R."/>
            <person name="Andreopoulos W."/>
            <person name="Labutti K."/>
            <person name="Pangilinan J."/>
            <person name="Ruiz-Duenas F.J."/>
            <person name="Barrasa J.M."/>
            <person name="Sanchez-Garcia M."/>
            <person name="Camarero S."/>
            <person name="Miyauchi S."/>
            <person name="Serrano A."/>
            <person name="Linde D."/>
            <person name="Babiker R."/>
            <person name="Drula E."/>
            <person name="Ayuso-Fernandez I."/>
            <person name="Pacheco R."/>
            <person name="Padilla G."/>
            <person name="Ferreira P."/>
            <person name="Barriuso J."/>
            <person name="Kellner H."/>
            <person name="Castanera R."/>
            <person name="Alfaro M."/>
            <person name="Ramirez L."/>
            <person name="Pisabarro A.G."/>
            <person name="Kuo A."/>
            <person name="Tritt A."/>
            <person name="Lipzen A."/>
            <person name="He G."/>
            <person name="Yan M."/>
            <person name="Ng V."/>
            <person name="Cullen D."/>
            <person name="Martin F."/>
            <person name="Rosso M.-N."/>
            <person name="Henrissat B."/>
            <person name="Hibbett D."/>
            <person name="Martinez A.T."/>
            <person name="Grigoriev I.V."/>
        </authorList>
    </citation>
    <scope>NUCLEOTIDE SEQUENCE</scope>
    <source>
        <strain evidence="9">CBS 247.69</strain>
    </source>
</reference>
<keyword evidence="4 7" id="KW-1133">Transmembrane helix</keyword>
<feature type="transmembrane region" description="Helical" evidence="7">
    <location>
        <begin position="321"/>
        <end position="345"/>
    </location>
</feature>
<keyword evidence="5 7" id="KW-0472">Membrane</keyword>
<feature type="transmembrane region" description="Helical" evidence="7">
    <location>
        <begin position="163"/>
        <end position="183"/>
    </location>
</feature>
<dbReference type="InterPro" id="IPR001708">
    <property type="entry name" value="YidC/ALB3/OXA1/COX18"/>
</dbReference>
<feature type="transmembrane region" description="Helical" evidence="7">
    <location>
        <begin position="286"/>
        <end position="309"/>
    </location>
</feature>
<evidence type="ECO:0000256" key="7">
    <source>
        <dbReference type="SAM" id="Phobius"/>
    </source>
</evidence>
<dbReference type="InterPro" id="IPR028055">
    <property type="entry name" value="YidC/Oxa/ALB_C"/>
</dbReference>
<evidence type="ECO:0000313" key="10">
    <source>
        <dbReference type="Proteomes" id="UP000807353"/>
    </source>
</evidence>
<dbReference type="PANTHER" id="PTHR12428">
    <property type="entry name" value="OXA1"/>
    <property type="match status" value="1"/>
</dbReference>
<comment type="caution">
    <text evidence="9">The sequence shown here is derived from an EMBL/GenBank/DDBJ whole genome shotgun (WGS) entry which is preliminary data.</text>
</comment>
<evidence type="ECO:0000256" key="5">
    <source>
        <dbReference type="ARBA" id="ARBA00023136"/>
    </source>
</evidence>
<feature type="transmembrane region" description="Helical" evidence="7">
    <location>
        <begin position="244"/>
        <end position="266"/>
    </location>
</feature>
<evidence type="ECO:0000313" key="9">
    <source>
        <dbReference type="EMBL" id="KAF9458707.1"/>
    </source>
</evidence>
<comment type="similarity">
    <text evidence="2 6">Belongs to the OXA1/ALB3/YidC family.</text>
</comment>
<dbReference type="GO" id="GO:0005743">
    <property type="term" value="C:mitochondrial inner membrane"/>
    <property type="evidence" value="ECO:0007669"/>
    <property type="project" value="TreeGrafter"/>
</dbReference>
<keyword evidence="3 6" id="KW-0812">Transmembrane</keyword>
<dbReference type="OrthoDB" id="2148490at2759"/>
<dbReference type="PANTHER" id="PTHR12428:SF65">
    <property type="entry name" value="CYTOCHROME C OXIDASE ASSEMBLY PROTEIN COX18, MITOCHONDRIAL"/>
    <property type="match status" value="1"/>
</dbReference>
<name>A0A9P6CAT8_9AGAR</name>
<accession>A0A9P6CAT8</accession>
<evidence type="ECO:0000259" key="8">
    <source>
        <dbReference type="Pfam" id="PF02096"/>
    </source>
</evidence>
<evidence type="ECO:0000256" key="3">
    <source>
        <dbReference type="ARBA" id="ARBA00022692"/>
    </source>
</evidence>
<dbReference type="GO" id="GO:0032977">
    <property type="term" value="F:membrane insertase activity"/>
    <property type="evidence" value="ECO:0007669"/>
    <property type="project" value="InterPro"/>
</dbReference>
<dbReference type="AlphaFoldDB" id="A0A9P6CAT8"/>
<dbReference type="Pfam" id="PF02096">
    <property type="entry name" value="60KD_IMP"/>
    <property type="match status" value="1"/>
</dbReference>
<organism evidence="9 10">
    <name type="scientific">Collybia nuda</name>
    <dbReference type="NCBI Taxonomy" id="64659"/>
    <lineage>
        <taxon>Eukaryota</taxon>
        <taxon>Fungi</taxon>
        <taxon>Dikarya</taxon>
        <taxon>Basidiomycota</taxon>
        <taxon>Agaricomycotina</taxon>
        <taxon>Agaricomycetes</taxon>
        <taxon>Agaricomycetidae</taxon>
        <taxon>Agaricales</taxon>
        <taxon>Tricholomatineae</taxon>
        <taxon>Clitocybaceae</taxon>
        <taxon>Collybia</taxon>
    </lineage>
</organism>
<evidence type="ECO:0000256" key="1">
    <source>
        <dbReference type="ARBA" id="ARBA00004141"/>
    </source>
</evidence>
<dbReference type="Proteomes" id="UP000807353">
    <property type="component" value="Unassembled WGS sequence"/>
</dbReference>
<evidence type="ECO:0000256" key="2">
    <source>
        <dbReference type="ARBA" id="ARBA00009877"/>
    </source>
</evidence>
<comment type="subcellular location">
    <subcellularLocation>
        <location evidence="1 6">Membrane</location>
        <topology evidence="1 6">Multi-pass membrane protein</topology>
    </subcellularLocation>
</comment>
<feature type="domain" description="Membrane insertase YidC/Oxa/ALB C-terminal" evidence="8">
    <location>
        <begin position="163"/>
        <end position="358"/>
    </location>
</feature>
<sequence length="411" mass="44163">MAFAGLSSSIRLNSLRLAGNRLAPQTACYSRLPNVRAFSSVLRHSTRRKGAIQVVVLGVRSYTKPTSQSQAVASSTSVGDTTTPESASSAVGADQVAALVEVPPPDSSSAADILPDFVDTAISHLPPALQYGDLAALGLASWTPAGLIRWSLEIINVATGLPWFWTIVAGSIFWKAILVPLSVQGLRNSARLLPLQPKIKEFQDEMAKLRVSGDKLALQRHALKMRKTYNDAGVNMGMSALIPIVQIPITLGMFFGVKAMCALPVVQMTYSGLSILPDLTVPDPYMVLPILLCAAVNAQISIGAAELNLTERPEMGHIMNGLRLLSGVGIFVMNSFPSGLLVALVTTSFATTLQSLAFQYPPIRKALDIPSVPAHLRGKLPSIKSSFMYVIERWQAKVAEAKAQAKQPRRR</sequence>